<dbReference type="GO" id="GO:0005524">
    <property type="term" value="F:ATP binding"/>
    <property type="evidence" value="ECO:0007669"/>
    <property type="project" value="UniProtKB-KW"/>
</dbReference>
<dbReference type="InterPro" id="IPR017871">
    <property type="entry name" value="ABC_transporter-like_CS"/>
</dbReference>
<dbReference type="PANTHER" id="PTHR43297">
    <property type="entry name" value="OLIGOPEPTIDE TRANSPORT ATP-BINDING PROTEIN APPD"/>
    <property type="match status" value="1"/>
</dbReference>
<gene>
    <name evidence="11" type="ORF">EEX84_16325</name>
</gene>
<name>A0A3M8P2Z3_9BACL</name>
<dbReference type="Pfam" id="PF00005">
    <property type="entry name" value="ABC_tran"/>
    <property type="match status" value="1"/>
</dbReference>
<dbReference type="InterPro" id="IPR050388">
    <property type="entry name" value="ABC_Ni/Peptide_Import"/>
</dbReference>
<evidence type="ECO:0000256" key="9">
    <source>
        <dbReference type="ARBA" id="ARBA00023136"/>
    </source>
</evidence>
<dbReference type="NCBIfam" id="TIGR01727">
    <property type="entry name" value="oligo_HPY"/>
    <property type="match status" value="1"/>
</dbReference>
<evidence type="ECO:0000256" key="7">
    <source>
        <dbReference type="ARBA" id="ARBA00022840"/>
    </source>
</evidence>
<feature type="domain" description="ABC transporter" evidence="10">
    <location>
        <begin position="8"/>
        <end position="258"/>
    </location>
</feature>
<keyword evidence="8" id="KW-1278">Translocase</keyword>
<dbReference type="PROSITE" id="PS00211">
    <property type="entry name" value="ABC_TRANSPORTER_1"/>
    <property type="match status" value="1"/>
</dbReference>
<keyword evidence="12" id="KW-1185">Reference proteome</keyword>
<keyword evidence="6" id="KW-0547">Nucleotide-binding</keyword>
<proteinExistence type="inferred from homology"/>
<dbReference type="Proteomes" id="UP000275473">
    <property type="component" value="Unassembled WGS sequence"/>
</dbReference>
<comment type="similarity">
    <text evidence="2">Belongs to the ABC transporter superfamily.</text>
</comment>
<dbReference type="PANTHER" id="PTHR43297:SF14">
    <property type="entry name" value="ATPASE AAA-TYPE CORE DOMAIN-CONTAINING PROTEIN"/>
    <property type="match status" value="1"/>
</dbReference>
<evidence type="ECO:0000256" key="2">
    <source>
        <dbReference type="ARBA" id="ARBA00005417"/>
    </source>
</evidence>
<dbReference type="CDD" id="cd03257">
    <property type="entry name" value="ABC_NikE_OppD_transporters"/>
    <property type="match status" value="1"/>
</dbReference>
<dbReference type="RefSeq" id="WP_123166709.1">
    <property type="nucleotide sequence ID" value="NZ_RIAX01000024.1"/>
</dbReference>
<dbReference type="GO" id="GO:0005886">
    <property type="term" value="C:plasma membrane"/>
    <property type="evidence" value="ECO:0007669"/>
    <property type="project" value="UniProtKB-SubCell"/>
</dbReference>
<dbReference type="GO" id="GO:0016887">
    <property type="term" value="F:ATP hydrolysis activity"/>
    <property type="evidence" value="ECO:0007669"/>
    <property type="project" value="InterPro"/>
</dbReference>
<evidence type="ECO:0000259" key="10">
    <source>
        <dbReference type="PROSITE" id="PS50893"/>
    </source>
</evidence>
<dbReference type="AlphaFoldDB" id="A0A3M8P2Z3"/>
<reference evidence="11 12" key="1">
    <citation type="journal article" date="2018" name="Int. J. Syst. Evol. Microbiol.">
        <title>Planococcus salinus sp. nov., a moderately halophilic bacterium isolated from a saline-alkali soil.</title>
        <authorList>
            <person name="Gan L."/>
        </authorList>
    </citation>
    <scope>NUCLEOTIDE SEQUENCE [LARGE SCALE GENOMIC DNA]</scope>
    <source>
        <strain evidence="11 12">LCB217</strain>
    </source>
</reference>
<evidence type="ECO:0000256" key="8">
    <source>
        <dbReference type="ARBA" id="ARBA00022967"/>
    </source>
</evidence>
<dbReference type="InterPro" id="IPR003439">
    <property type="entry name" value="ABC_transporter-like_ATP-bd"/>
</dbReference>
<dbReference type="InterPro" id="IPR013563">
    <property type="entry name" value="Oligopep_ABC_C"/>
</dbReference>
<dbReference type="PROSITE" id="PS50893">
    <property type="entry name" value="ABC_TRANSPORTER_2"/>
    <property type="match status" value="1"/>
</dbReference>
<keyword evidence="3" id="KW-0813">Transport</keyword>
<evidence type="ECO:0000256" key="5">
    <source>
        <dbReference type="ARBA" id="ARBA00022519"/>
    </source>
</evidence>
<dbReference type="GO" id="GO:0015833">
    <property type="term" value="P:peptide transport"/>
    <property type="evidence" value="ECO:0007669"/>
    <property type="project" value="InterPro"/>
</dbReference>
<evidence type="ECO:0000256" key="3">
    <source>
        <dbReference type="ARBA" id="ARBA00022448"/>
    </source>
</evidence>
<keyword evidence="5" id="KW-0997">Cell inner membrane</keyword>
<dbReference type="Pfam" id="PF08352">
    <property type="entry name" value="oligo_HPY"/>
    <property type="match status" value="1"/>
</dbReference>
<dbReference type="FunFam" id="3.40.50.300:FF:000016">
    <property type="entry name" value="Oligopeptide ABC transporter ATP-binding component"/>
    <property type="match status" value="1"/>
</dbReference>
<dbReference type="SUPFAM" id="SSF52540">
    <property type="entry name" value="P-loop containing nucleoside triphosphate hydrolases"/>
    <property type="match status" value="1"/>
</dbReference>
<keyword evidence="7 11" id="KW-0067">ATP-binding</keyword>
<comment type="subcellular location">
    <subcellularLocation>
        <location evidence="1">Cell membrane</location>
        <topology evidence="1">Peripheral membrane protein</topology>
    </subcellularLocation>
</comment>
<dbReference type="Gene3D" id="3.40.50.300">
    <property type="entry name" value="P-loop containing nucleotide triphosphate hydrolases"/>
    <property type="match status" value="1"/>
</dbReference>
<protein>
    <submittedName>
        <fullName evidence="11">ABC transporter ATP-binding protein</fullName>
    </submittedName>
</protein>
<evidence type="ECO:0000313" key="12">
    <source>
        <dbReference type="Proteomes" id="UP000275473"/>
    </source>
</evidence>
<dbReference type="SMART" id="SM00382">
    <property type="entry name" value="AAA"/>
    <property type="match status" value="1"/>
</dbReference>
<dbReference type="EMBL" id="RIAX01000024">
    <property type="protein sequence ID" value="RNF38103.1"/>
    <property type="molecule type" value="Genomic_DNA"/>
</dbReference>
<dbReference type="OrthoDB" id="9806285at2"/>
<organism evidence="11 12">
    <name type="scientific">Planococcus salinus</name>
    <dbReference type="NCBI Taxonomy" id="1848460"/>
    <lineage>
        <taxon>Bacteria</taxon>
        <taxon>Bacillati</taxon>
        <taxon>Bacillota</taxon>
        <taxon>Bacilli</taxon>
        <taxon>Bacillales</taxon>
        <taxon>Caryophanaceae</taxon>
        <taxon>Planococcus</taxon>
    </lineage>
</organism>
<dbReference type="InterPro" id="IPR003593">
    <property type="entry name" value="AAA+_ATPase"/>
</dbReference>
<sequence length="352" mass="38898">MSANEIILDVKDLQTSFKTDTGEVRAVDGVSFQLPKGKTIGIVGESGSGKSITSLSILRLLASNGTIKNGEVLYKGQDLLKFSEAQMRKLRGNEISMIFQEPMTSLNPVYTVGQQISEALILHQNMSKKEAAVRSVELLKLVGIPSPDKRVKNYPFELSGGMRQRVMIAMSLACNPEILIADEPTTALDVTIQAQILELIKDLQERLGMSVIFITHDLGVVAETCDYVAVMYAGQVVEYADVRTLFKEPKLPYTIGLLNSLPRHDIEQDKLEPIQGNVPSPHNMPVGCRFAPRCPAATDLCRAKMPKLETDENGNQIRCWIYSEEWDGESEVNLYGETRIAKGRGTKTVLPD</sequence>
<evidence type="ECO:0000256" key="6">
    <source>
        <dbReference type="ARBA" id="ARBA00022741"/>
    </source>
</evidence>
<accession>A0A3M8P2Z3</accession>
<evidence type="ECO:0000256" key="1">
    <source>
        <dbReference type="ARBA" id="ARBA00004202"/>
    </source>
</evidence>
<keyword evidence="9" id="KW-0472">Membrane</keyword>
<evidence type="ECO:0000256" key="4">
    <source>
        <dbReference type="ARBA" id="ARBA00022475"/>
    </source>
</evidence>
<keyword evidence="4" id="KW-1003">Cell membrane</keyword>
<dbReference type="InterPro" id="IPR027417">
    <property type="entry name" value="P-loop_NTPase"/>
</dbReference>
<comment type="caution">
    <text evidence="11">The sequence shown here is derived from an EMBL/GenBank/DDBJ whole genome shotgun (WGS) entry which is preliminary data.</text>
</comment>
<evidence type="ECO:0000313" key="11">
    <source>
        <dbReference type="EMBL" id="RNF38103.1"/>
    </source>
</evidence>